<gene>
    <name evidence="1" type="ORF">AUR64_17950</name>
</gene>
<dbReference type="EMBL" id="LOPU01000030">
    <property type="protein sequence ID" value="KTG08559.1"/>
    <property type="molecule type" value="Genomic_DNA"/>
</dbReference>
<reference evidence="1 2" key="1">
    <citation type="submission" date="2015-12" db="EMBL/GenBank/DDBJ databases">
        <title>Haloprofundus marisrubri gen. nov., sp. nov., an extremely halophilic archaeon isolated from the Discovery deep brine-seawater interface in the Red Sea.</title>
        <authorList>
            <person name="Zhang G."/>
            <person name="Stingl U."/>
            <person name="Rashid M."/>
        </authorList>
    </citation>
    <scope>NUCLEOTIDE SEQUENCE [LARGE SCALE GENOMIC DNA]</scope>
    <source>
        <strain evidence="1 2">SB9</strain>
    </source>
</reference>
<evidence type="ECO:0000313" key="1">
    <source>
        <dbReference type="EMBL" id="KTG08559.1"/>
    </source>
</evidence>
<proteinExistence type="predicted"/>
<organism evidence="1 2">
    <name type="scientific">Haloprofundus marisrubri</name>
    <dbReference type="NCBI Taxonomy" id="1514971"/>
    <lineage>
        <taxon>Archaea</taxon>
        <taxon>Methanobacteriati</taxon>
        <taxon>Methanobacteriota</taxon>
        <taxon>Stenosarchaea group</taxon>
        <taxon>Halobacteria</taxon>
        <taxon>Halobacteriales</taxon>
        <taxon>Haloferacaceae</taxon>
        <taxon>Haloprofundus</taxon>
    </lineage>
</organism>
<accession>A0A0W1R662</accession>
<name>A0A0W1R662_9EURY</name>
<evidence type="ECO:0008006" key="3">
    <source>
        <dbReference type="Google" id="ProtNLM"/>
    </source>
</evidence>
<dbReference type="RefSeq" id="WP_058582843.1">
    <property type="nucleotide sequence ID" value="NZ_LOPU01000030.1"/>
</dbReference>
<evidence type="ECO:0000313" key="2">
    <source>
        <dbReference type="Proteomes" id="UP000054387"/>
    </source>
</evidence>
<sequence length="93" mass="10308">MGEAIHRDATVAGEAIRYALITDAFTTEEILSVSSPCPPRDDVVRTLQELERRGWLARDEADDTVWVAGPRAQTLRCEEIPLSTSHLCDRGEA</sequence>
<protein>
    <recommendedName>
        <fullName evidence="3">MarR family transcriptional regulator</fullName>
    </recommendedName>
</protein>
<dbReference type="Proteomes" id="UP000054387">
    <property type="component" value="Unassembled WGS sequence"/>
</dbReference>
<comment type="caution">
    <text evidence="1">The sequence shown here is derived from an EMBL/GenBank/DDBJ whole genome shotgun (WGS) entry which is preliminary data.</text>
</comment>
<dbReference type="AlphaFoldDB" id="A0A0W1R662"/>
<keyword evidence="2" id="KW-1185">Reference proteome</keyword>